<accession>A0A8H6ZSP2</accession>
<evidence type="ECO:0000313" key="3">
    <source>
        <dbReference type="EMBL" id="KAF7430146.1"/>
    </source>
</evidence>
<dbReference type="EMBL" id="JACETU010000004">
    <property type="protein sequence ID" value="KAF7430146.1"/>
    <property type="molecule type" value="Genomic_DNA"/>
</dbReference>
<evidence type="ECO:0000313" key="4">
    <source>
        <dbReference type="Proteomes" id="UP000623687"/>
    </source>
</evidence>
<feature type="domain" description="DUF7330" evidence="2">
    <location>
        <begin position="49"/>
        <end position="257"/>
    </location>
</feature>
<dbReference type="Pfam" id="PF24016">
    <property type="entry name" value="DUF7330"/>
    <property type="match status" value="1"/>
</dbReference>
<evidence type="ECO:0000256" key="1">
    <source>
        <dbReference type="SAM" id="MobiDB-lite"/>
    </source>
</evidence>
<gene>
    <name evidence="3" type="ORF">PC9H_005846</name>
</gene>
<dbReference type="InterPro" id="IPR055754">
    <property type="entry name" value="DUF7330"/>
</dbReference>
<dbReference type="GeneID" id="59375664"/>
<keyword evidence="4" id="KW-1185">Reference proteome</keyword>
<dbReference type="RefSeq" id="XP_036631424.1">
    <property type="nucleotide sequence ID" value="XM_036775405.1"/>
</dbReference>
<comment type="caution">
    <text evidence="3">The sequence shown here is derived from an EMBL/GenBank/DDBJ whole genome shotgun (WGS) entry which is preliminary data.</text>
</comment>
<protein>
    <recommendedName>
        <fullName evidence="2">DUF7330 domain-containing protein</fullName>
    </recommendedName>
</protein>
<evidence type="ECO:0000259" key="2">
    <source>
        <dbReference type="Pfam" id="PF24016"/>
    </source>
</evidence>
<dbReference type="VEuPathDB" id="FungiDB:PC9H_005846"/>
<dbReference type="Proteomes" id="UP000623687">
    <property type="component" value="Unassembled WGS sequence"/>
</dbReference>
<proteinExistence type="predicted"/>
<feature type="compositionally biased region" description="Basic and acidic residues" evidence="1">
    <location>
        <begin position="1"/>
        <end position="25"/>
    </location>
</feature>
<reference evidence="3" key="1">
    <citation type="submission" date="2019-07" db="EMBL/GenBank/DDBJ databases">
        <authorList>
            <person name="Palmer J.M."/>
        </authorList>
    </citation>
    <scope>NUCLEOTIDE SEQUENCE</scope>
    <source>
        <strain evidence="3">PC9</strain>
    </source>
</reference>
<organism evidence="3 4">
    <name type="scientific">Pleurotus ostreatus</name>
    <name type="common">Oyster mushroom</name>
    <name type="synonym">White-rot fungus</name>
    <dbReference type="NCBI Taxonomy" id="5322"/>
    <lineage>
        <taxon>Eukaryota</taxon>
        <taxon>Fungi</taxon>
        <taxon>Dikarya</taxon>
        <taxon>Basidiomycota</taxon>
        <taxon>Agaricomycotina</taxon>
        <taxon>Agaricomycetes</taxon>
        <taxon>Agaricomycetidae</taxon>
        <taxon>Agaricales</taxon>
        <taxon>Pleurotineae</taxon>
        <taxon>Pleurotaceae</taxon>
        <taxon>Pleurotus</taxon>
    </lineage>
</organism>
<dbReference type="OrthoDB" id="5289249at2759"/>
<name>A0A8H6ZSP2_PLEOS</name>
<dbReference type="AlphaFoldDB" id="A0A8H6ZSP2"/>
<feature type="region of interest" description="Disordered" evidence="1">
    <location>
        <begin position="1"/>
        <end position="40"/>
    </location>
</feature>
<sequence length="437" mass="47438">MYTDEDNKATLDDPTKFDDTAREADPPLPPYSHSHPVESSRHLVEESVNWLNVSRENESISGTYTVDPHLDIPAALLALPSNNGRSRGDKETERMNLALETKEGDIDVTVRIIGENGNVGGLAGSAAEIEQKVKIRMRSPKGSITCRIVPIDEPTDPSQGVTRPRFIAYASADNGSVNVLLPRSFAGSISAFAGLSPSPRGPIELSPDLRQNARILMDTDRKRFFVGDFTQFDRHSSWDALSIGVSSGSVKVAYNDESFTEDEVDEEPLLVAKEVSEPIADEEPRIVAMEVREAMIDEDEDPTMEDDEGIPVNDEGTGAAEDETIADDEPLIVDRDIAEPSPEEGPMADEGFAVEEGPIFDVDDASIDEEIAEEIDAADVMDGVTVPVLESGSGGEFDRHQRANRRHSLELTAVDCPALPDETLPLLACNVPALVCT</sequence>